<gene>
    <name evidence="2" type="ORF">IC229_21190</name>
</gene>
<dbReference type="Gene3D" id="2.20.110.10">
    <property type="entry name" value="Histone H3 K4-specific methyltransferase SET7/9 N-terminal domain"/>
    <property type="match status" value="1"/>
</dbReference>
<feature type="signal peptide" evidence="1">
    <location>
        <begin position="1"/>
        <end position="19"/>
    </location>
</feature>
<dbReference type="AlphaFoldDB" id="A0A926Y4F5"/>
<comment type="caution">
    <text evidence="2">The sequence shown here is derived from an EMBL/GenBank/DDBJ whole genome shotgun (WGS) entry which is preliminary data.</text>
</comment>
<reference evidence="2" key="1">
    <citation type="submission" date="2020-09" db="EMBL/GenBank/DDBJ databases">
        <authorList>
            <person name="Kim M.K."/>
        </authorList>
    </citation>
    <scope>NUCLEOTIDE SEQUENCE</scope>
    <source>
        <strain evidence="2">BT702</strain>
    </source>
</reference>
<evidence type="ECO:0000313" key="2">
    <source>
        <dbReference type="EMBL" id="MBD2703175.1"/>
    </source>
</evidence>
<evidence type="ECO:0000256" key="1">
    <source>
        <dbReference type="SAM" id="SignalP"/>
    </source>
</evidence>
<dbReference type="EMBL" id="JACWZY010000020">
    <property type="protein sequence ID" value="MBD2703175.1"/>
    <property type="molecule type" value="Genomic_DNA"/>
</dbReference>
<dbReference type="SUPFAM" id="SSF82185">
    <property type="entry name" value="Histone H3 K4-specific methyltransferase SET7/9 N-terminal domain"/>
    <property type="match status" value="1"/>
</dbReference>
<accession>A0A926Y4F5</accession>
<dbReference type="RefSeq" id="WP_190889025.1">
    <property type="nucleotide sequence ID" value="NZ_JACWZY010000020.1"/>
</dbReference>
<dbReference type="Proteomes" id="UP000598820">
    <property type="component" value="Unassembled WGS sequence"/>
</dbReference>
<keyword evidence="3" id="KW-1185">Reference proteome</keyword>
<name>A0A926Y4F5_9BACT</name>
<feature type="chain" id="PRO_5038033628" evidence="1">
    <location>
        <begin position="20"/>
        <end position="278"/>
    </location>
</feature>
<evidence type="ECO:0000313" key="3">
    <source>
        <dbReference type="Proteomes" id="UP000598820"/>
    </source>
</evidence>
<protein>
    <submittedName>
        <fullName evidence="2">Uncharacterized protein</fullName>
    </submittedName>
</protein>
<organism evidence="2 3">
    <name type="scientific">Spirosoma profusum</name>
    <dbReference type="NCBI Taxonomy" id="2771354"/>
    <lineage>
        <taxon>Bacteria</taxon>
        <taxon>Pseudomonadati</taxon>
        <taxon>Bacteroidota</taxon>
        <taxon>Cytophagia</taxon>
        <taxon>Cytophagales</taxon>
        <taxon>Cytophagaceae</taxon>
        <taxon>Spirosoma</taxon>
    </lineage>
</organism>
<proteinExistence type="predicted"/>
<sequence length="278" mass="32089">MKIVYVLLLAFLASWPVKASELADTLRTTSKPAIRHAFAEYDEEILYYGKRNDYYSVRIYKKDGTLFRLDSYSLLPKTLPNGLSLDSLSRIIHHGPTKIMYPSGQLYLSCEYKQNLLHGPFMVFYEDGSIKRREFYRSGRLTKSQCFTTEGVQQKCEPYYQAAKFLGKPQDLQTYLKKQLGTVLDGDRVRNLTATLTINEIGQIIRVNVDVRAFSLAPQQVTAIQAYMQQTIRNMPEWTPEKLNWQPAVNDGRPIASTCVLSVFRFQGDMQFRLSYQM</sequence>
<keyword evidence="1" id="KW-0732">Signal</keyword>